<feature type="region of interest" description="Disordered" evidence="1">
    <location>
        <begin position="507"/>
        <end position="527"/>
    </location>
</feature>
<dbReference type="AlphaFoldDB" id="Q22Z96"/>
<feature type="compositionally biased region" description="Polar residues" evidence="1">
    <location>
        <begin position="513"/>
        <end position="525"/>
    </location>
</feature>
<reference evidence="3" key="1">
    <citation type="journal article" date="2006" name="PLoS Biol.">
        <title>Macronuclear genome sequence of the ciliate Tetrahymena thermophila, a model eukaryote.</title>
        <authorList>
            <person name="Eisen J.A."/>
            <person name="Coyne R.S."/>
            <person name="Wu M."/>
            <person name="Wu D."/>
            <person name="Thiagarajan M."/>
            <person name="Wortman J.R."/>
            <person name="Badger J.H."/>
            <person name="Ren Q."/>
            <person name="Amedeo P."/>
            <person name="Jones K.M."/>
            <person name="Tallon L.J."/>
            <person name="Delcher A.L."/>
            <person name="Salzberg S.L."/>
            <person name="Silva J.C."/>
            <person name="Haas B.J."/>
            <person name="Majoros W.H."/>
            <person name="Farzad M."/>
            <person name="Carlton J.M."/>
            <person name="Smith R.K. Jr."/>
            <person name="Garg J."/>
            <person name="Pearlman R.E."/>
            <person name="Karrer K.M."/>
            <person name="Sun L."/>
            <person name="Manning G."/>
            <person name="Elde N.C."/>
            <person name="Turkewitz A.P."/>
            <person name="Asai D.J."/>
            <person name="Wilkes D.E."/>
            <person name="Wang Y."/>
            <person name="Cai H."/>
            <person name="Collins K."/>
            <person name="Stewart B.A."/>
            <person name="Lee S.R."/>
            <person name="Wilamowska K."/>
            <person name="Weinberg Z."/>
            <person name="Ruzzo W.L."/>
            <person name="Wloga D."/>
            <person name="Gaertig J."/>
            <person name="Frankel J."/>
            <person name="Tsao C.-C."/>
            <person name="Gorovsky M.A."/>
            <person name="Keeling P.J."/>
            <person name="Waller R.F."/>
            <person name="Patron N.J."/>
            <person name="Cherry J.M."/>
            <person name="Stover N.A."/>
            <person name="Krieger C.J."/>
            <person name="del Toro C."/>
            <person name="Ryder H.F."/>
            <person name="Williamson S.C."/>
            <person name="Barbeau R.A."/>
            <person name="Hamilton E.P."/>
            <person name="Orias E."/>
        </authorList>
    </citation>
    <scope>NUCLEOTIDE SEQUENCE [LARGE SCALE GENOMIC DNA]</scope>
    <source>
        <strain evidence="3">SB210</strain>
    </source>
</reference>
<dbReference type="InParanoid" id="Q22Z96"/>
<dbReference type="GeneID" id="7843537"/>
<gene>
    <name evidence="2" type="ORF">TTHERM_00112750</name>
</gene>
<evidence type="ECO:0000313" key="2">
    <source>
        <dbReference type="EMBL" id="EAR90425.2"/>
    </source>
</evidence>
<dbReference type="HOGENOM" id="CLU_525329_0_0_1"/>
<dbReference type="RefSeq" id="XP_001010670.2">
    <property type="nucleotide sequence ID" value="XM_001010670.2"/>
</dbReference>
<name>Q22Z96_TETTS</name>
<organism evidence="2 3">
    <name type="scientific">Tetrahymena thermophila (strain SB210)</name>
    <dbReference type="NCBI Taxonomy" id="312017"/>
    <lineage>
        <taxon>Eukaryota</taxon>
        <taxon>Sar</taxon>
        <taxon>Alveolata</taxon>
        <taxon>Ciliophora</taxon>
        <taxon>Intramacronucleata</taxon>
        <taxon>Oligohymenophorea</taxon>
        <taxon>Hymenostomatida</taxon>
        <taxon>Tetrahymenina</taxon>
        <taxon>Tetrahymenidae</taxon>
        <taxon>Tetrahymena</taxon>
    </lineage>
</organism>
<sequence>MIYVQNIGLNKANKEVLNEHLHTPVKMQQRRQAFNEVSQSFYLKSNQASTTISSTKKNNQSNNASRLNQSFNSFAQSKIHSPKRLSVHRSSLTPSMILKQTNDQFYATKNYKSGQAMRLSQMSVSLNKNECNLVHIDDILESYRKSPSRKNELKKQDINQNQMYQQSAETFNVKKEKQNFYADENMNIEFQNLKINEKLKNLNHNQIDFIKPNRPRIDKIKQSMDLNSNSISLQNNIPDSIESNMLNMPSIVKSSTENMNNFLNEIDPETAFNSYQRANTQDDFLAQSSKQSTNYERRQNSISGYAIFKSSNTPLNPSYSQMDDDLSKPSLSTTSNYFRIQKRNNPFKRFYKTDQKLNQNNLYRYIDTQNENTPTKLSQGAFQNLIQKKDSHFQSKQSDEINIFQYYNPTKNNMSNLVDGEGKVYKKHYMLSLQLRLEELKKQKIQNEAQMMMINYNLINEIEQTSKLLYKQMPTNQVKKFGQIIDSIKQNIYQNSQNQKQNLQNQQIKQRRSSSQNSSYIQDQSQYEDGEEIQFIMNQKLQTEM</sequence>
<dbReference type="EMBL" id="GG662798">
    <property type="protein sequence ID" value="EAR90425.2"/>
    <property type="molecule type" value="Genomic_DNA"/>
</dbReference>
<evidence type="ECO:0000313" key="3">
    <source>
        <dbReference type="Proteomes" id="UP000009168"/>
    </source>
</evidence>
<proteinExistence type="predicted"/>
<dbReference type="KEGG" id="tet:TTHERM_00112750"/>
<keyword evidence="3" id="KW-1185">Reference proteome</keyword>
<evidence type="ECO:0000256" key="1">
    <source>
        <dbReference type="SAM" id="MobiDB-lite"/>
    </source>
</evidence>
<dbReference type="Proteomes" id="UP000009168">
    <property type="component" value="Unassembled WGS sequence"/>
</dbReference>
<protein>
    <submittedName>
        <fullName evidence="2">Uncharacterized protein</fullName>
    </submittedName>
</protein>
<accession>Q22Z96</accession>